<dbReference type="EMBL" id="LXQA011453691">
    <property type="protein sequence ID" value="MCI97775.1"/>
    <property type="molecule type" value="Genomic_DNA"/>
</dbReference>
<protein>
    <submittedName>
        <fullName evidence="1">Uncharacterized protein</fullName>
    </submittedName>
</protein>
<accession>A0A392WI90</accession>
<proteinExistence type="predicted"/>
<dbReference type="Proteomes" id="UP000265520">
    <property type="component" value="Unassembled WGS sequence"/>
</dbReference>
<keyword evidence="2" id="KW-1185">Reference proteome</keyword>
<sequence length="42" mass="4872">LDSDGIALHSQKIPERDHCPERVKKLDDFAFNFRQSIRIGAF</sequence>
<reference evidence="1 2" key="1">
    <citation type="journal article" date="2018" name="Front. Plant Sci.">
        <title>Red Clover (Trifolium pratense) and Zigzag Clover (T. medium) - A Picture of Genomic Similarities and Differences.</title>
        <authorList>
            <person name="Dluhosova J."/>
            <person name="Istvanek J."/>
            <person name="Nedelnik J."/>
            <person name="Repkova J."/>
        </authorList>
    </citation>
    <scope>NUCLEOTIDE SEQUENCE [LARGE SCALE GENOMIC DNA]</scope>
    <source>
        <strain evidence="2">cv. 10/8</strain>
        <tissue evidence="1">Leaf</tissue>
    </source>
</reference>
<comment type="caution">
    <text evidence="1">The sequence shown here is derived from an EMBL/GenBank/DDBJ whole genome shotgun (WGS) entry which is preliminary data.</text>
</comment>
<feature type="non-terminal residue" evidence="1">
    <location>
        <position position="1"/>
    </location>
</feature>
<organism evidence="1 2">
    <name type="scientific">Trifolium medium</name>
    <dbReference type="NCBI Taxonomy" id="97028"/>
    <lineage>
        <taxon>Eukaryota</taxon>
        <taxon>Viridiplantae</taxon>
        <taxon>Streptophyta</taxon>
        <taxon>Embryophyta</taxon>
        <taxon>Tracheophyta</taxon>
        <taxon>Spermatophyta</taxon>
        <taxon>Magnoliopsida</taxon>
        <taxon>eudicotyledons</taxon>
        <taxon>Gunneridae</taxon>
        <taxon>Pentapetalae</taxon>
        <taxon>rosids</taxon>
        <taxon>fabids</taxon>
        <taxon>Fabales</taxon>
        <taxon>Fabaceae</taxon>
        <taxon>Papilionoideae</taxon>
        <taxon>50 kb inversion clade</taxon>
        <taxon>NPAAA clade</taxon>
        <taxon>Hologalegina</taxon>
        <taxon>IRL clade</taxon>
        <taxon>Trifolieae</taxon>
        <taxon>Trifolium</taxon>
    </lineage>
</organism>
<name>A0A392WI90_9FABA</name>
<evidence type="ECO:0000313" key="2">
    <source>
        <dbReference type="Proteomes" id="UP000265520"/>
    </source>
</evidence>
<evidence type="ECO:0000313" key="1">
    <source>
        <dbReference type="EMBL" id="MCI97775.1"/>
    </source>
</evidence>
<dbReference type="AlphaFoldDB" id="A0A392WI90"/>